<proteinExistence type="predicted"/>
<evidence type="ECO:0000313" key="2">
    <source>
        <dbReference type="Proteomes" id="UP001415857"/>
    </source>
</evidence>
<comment type="caution">
    <text evidence="1">The sequence shown here is derived from an EMBL/GenBank/DDBJ whole genome shotgun (WGS) entry which is preliminary data.</text>
</comment>
<name>A0AAP0N5D3_LIQFO</name>
<evidence type="ECO:0000313" key="1">
    <source>
        <dbReference type="EMBL" id="KAK9265656.1"/>
    </source>
</evidence>
<dbReference type="EMBL" id="JBBPBK010000339">
    <property type="protein sequence ID" value="KAK9265656.1"/>
    <property type="molecule type" value="Genomic_DNA"/>
</dbReference>
<keyword evidence="2" id="KW-1185">Reference proteome</keyword>
<sequence length="75" mass="8709">MEENKMGAAVSQKLEWVTRKRGQKNRLPPIRGDIKRRIFKALFKKMKHLSQNTVHFLISNCCDPNIADGTKRMTP</sequence>
<reference evidence="1 2" key="1">
    <citation type="journal article" date="2024" name="Plant J.">
        <title>Genome sequences and population genomics reveal climatic adaptation and genomic divergence between two closely related sweetgum species.</title>
        <authorList>
            <person name="Xu W.Q."/>
            <person name="Ren C.Q."/>
            <person name="Zhang X.Y."/>
            <person name="Comes H.P."/>
            <person name="Liu X.H."/>
            <person name="Li Y.G."/>
            <person name="Kettle C.J."/>
            <person name="Jalonen R."/>
            <person name="Gaisberger H."/>
            <person name="Ma Y.Z."/>
            <person name="Qiu Y.X."/>
        </authorList>
    </citation>
    <scope>NUCLEOTIDE SEQUENCE [LARGE SCALE GENOMIC DNA]</scope>
    <source>
        <strain evidence="1">Hangzhou</strain>
    </source>
</reference>
<protein>
    <submittedName>
        <fullName evidence="1">Uncharacterized protein</fullName>
    </submittedName>
</protein>
<accession>A0AAP0N5D3</accession>
<dbReference type="AlphaFoldDB" id="A0AAP0N5D3"/>
<organism evidence="1 2">
    <name type="scientific">Liquidambar formosana</name>
    <name type="common">Formosan gum</name>
    <dbReference type="NCBI Taxonomy" id="63359"/>
    <lineage>
        <taxon>Eukaryota</taxon>
        <taxon>Viridiplantae</taxon>
        <taxon>Streptophyta</taxon>
        <taxon>Embryophyta</taxon>
        <taxon>Tracheophyta</taxon>
        <taxon>Spermatophyta</taxon>
        <taxon>Magnoliopsida</taxon>
        <taxon>eudicotyledons</taxon>
        <taxon>Gunneridae</taxon>
        <taxon>Pentapetalae</taxon>
        <taxon>Saxifragales</taxon>
        <taxon>Altingiaceae</taxon>
        <taxon>Liquidambar</taxon>
    </lineage>
</organism>
<dbReference type="Proteomes" id="UP001415857">
    <property type="component" value="Unassembled WGS sequence"/>
</dbReference>
<gene>
    <name evidence="1" type="ORF">L1049_003414</name>
</gene>